<name>A0A380IEA5_STRAI</name>
<organism evidence="1 2">
    <name type="scientific">Streptococcus acidominimus</name>
    <dbReference type="NCBI Taxonomy" id="1326"/>
    <lineage>
        <taxon>Bacteria</taxon>
        <taxon>Bacillati</taxon>
        <taxon>Bacillota</taxon>
        <taxon>Bacilli</taxon>
        <taxon>Lactobacillales</taxon>
        <taxon>Streptococcaceae</taxon>
        <taxon>Streptococcus</taxon>
    </lineage>
</organism>
<protein>
    <submittedName>
        <fullName evidence="1">Uncharacterized protein</fullName>
    </submittedName>
</protein>
<proteinExistence type="predicted"/>
<accession>A0A380IEA5</accession>
<evidence type="ECO:0000313" key="2">
    <source>
        <dbReference type="Proteomes" id="UP000255213"/>
    </source>
</evidence>
<dbReference type="Proteomes" id="UP000255213">
    <property type="component" value="Unassembled WGS sequence"/>
</dbReference>
<dbReference type="EMBL" id="UHEN01000001">
    <property type="protein sequence ID" value="SUN05569.1"/>
    <property type="molecule type" value="Genomic_DNA"/>
</dbReference>
<gene>
    <name evidence="1" type="ORF">NCTC12957_00243</name>
</gene>
<dbReference type="AlphaFoldDB" id="A0A380IEA5"/>
<reference evidence="1 2" key="1">
    <citation type="submission" date="2018-06" db="EMBL/GenBank/DDBJ databases">
        <authorList>
            <consortium name="Pathogen Informatics"/>
            <person name="Doyle S."/>
        </authorList>
    </citation>
    <scope>NUCLEOTIDE SEQUENCE [LARGE SCALE GENOMIC DNA]</scope>
    <source>
        <strain evidence="1 2">NCTC12957</strain>
    </source>
</reference>
<evidence type="ECO:0000313" key="1">
    <source>
        <dbReference type="EMBL" id="SUN05569.1"/>
    </source>
</evidence>
<sequence length="30" mass="3334">MVVTTNETYIEEDILQLATNYGCNSPCTLP</sequence>